<dbReference type="PANTHER" id="PTHR35519:SF2">
    <property type="entry name" value="PH DOMAIN PROTEIN"/>
    <property type="match status" value="1"/>
</dbReference>
<gene>
    <name evidence="3" type="ORF">AB675_1033</name>
</gene>
<keyword evidence="4" id="KW-1185">Reference proteome</keyword>
<dbReference type="Proteomes" id="UP000038010">
    <property type="component" value="Unassembled WGS sequence"/>
</dbReference>
<dbReference type="RefSeq" id="XP_017998065.1">
    <property type="nucleotide sequence ID" value="XM_018139105.1"/>
</dbReference>
<name>A0A0N1NXR9_9EURO</name>
<reference evidence="3 4" key="1">
    <citation type="submission" date="2015-06" db="EMBL/GenBank/DDBJ databases">
        <title>Draft genome of the ant-associated black yeast Phialophora attae CBS 131958.</title>
        <authorList>
            <person name="Moreno L.F."/>
            <person name="Stielow B.J."/>
            <person name="de Hoog S."/>
            <person name="Vicente V.A."/>
            <person name="Weiss V.A."/>
            <person name="de Vries M."/>
            <person name="Cruz L.M."/>
            <person name="Souza E.M."/>
        </authorList>
    </citation>
    <scope>NUCLEOTIDE SEQUENCE [LARGE SCALE GENOMIC DNA]</scope>
    <source>
        <strain evidence="3 4">CBS 131958</strain>
    </source>
</reference>
<keyword evidence="2" id="KW-1133">Transmembrane helix</keyword>
<evidence type="ECO:0000256" key="1">
    <source>
        <dbReference type="SAM" id="MobiDB-lite"/>
    </source>
</evidence>
<accession>A0A0N1NXR9</accession>
<dbReference type="InterPro" id="IPR025187">
    <property type="entry name" value="DUF4112"/>
</dbReference>
<comment type="caution">
    <text evidence="3">The sequence shown here is derived from an EMBL/GenBank/DDBJ whole genome shotgun (WGS) entry which is preliminary data.</text>
</comment>
<proteinExistence type="predicted"/>
<feature type="transmembrane region" description="Helical" evidence="2">
    <location>
        <begin position="83"/>
        <end position="108"/>
    </location>
</feature>
<feature type="region of interest" description="Disordered" evidence="1">
    <location>
        <begin position="194"/>
        <end position="254"/>
    </location>
</feature>
<dbReference type="PANTHER" id="PTHR35519">
    <property type="entry name" value="MEMBRANE PROTEINS"/>
    <property type="match status" value="1"/>
</dbReference>
<dbReference type="EMBL" id="LFJN01000020">
    <property type="protein sequence ID" value="KPI38102.1"/>
    <property type="molecule type" value="Genomic_DNA"/>
</dbReference>
<dbReference type="VEuPathDB" id="FungiDB:AB675_1033"/>
<dbReference type="OrthoDB" id="2103474at2759"/>
<dbReference type="GeneID" id="28730974"/>
<feature type="compositionally biased region" description="Basic and acidic residues" evidence="1">
    <location>
        <begin position="245"/>
        <end position="254"/>
    </location>
</feature>
<evidence type="ECO:0000313" key="3">
    <source>
        <dbReference type="EMBL" id="KPI38102.1"/>
    </source>
</evidence>
<keyword evidence="2" id="KW-0472">Membrane</keyword>
<dbReference type="Pfam" id="PF13430">
    <property type="entry name" value="DUF4112"/>
    <property type="match status" value="1"/>
</dbReference>
<dbReference type="AlphaFoldDB" id="A0A0N1NXR9"/>
<evidence type="ECO:0000313" key="4">
    <source>
        <dbReference type="Proteomes" id="UP000038010"/>
    </source>
</evidence>
<feature type="transmembrane region" description="Helical" evidence="2">
    <location>
        <begin position="129"/>
        <end position="149"/>
    </location>
</feature>
<sequence>MTSIVTKLVLRKLFKENKDNKQGIEDPYFETVPATRLGFKSTKKLPKAHPPGLTEKESQVLTKAKRRAYRLDLSLGSFFGVRVGWSAVIGLIPAIGDVFDMLLCLMVYRTICSVGDLPSNLKMRMQFNIVVDFLIGIIPFVGDIADAAYKCNTKNVILFEDELRRRGKKRLKGTAQENMPDPSLGDTFDYQAEEEARTRNGGAPPRYTSRRDRRRNESFDDLESQTQGTVYSDPNAPLPPQAARTNDRRDRRGR</sequence>
<dbReference type="STRING" id="1664694.A0A0N1NXR9"/>
<evidence type="ECO:0000256" key="2">
    <source>
        <dbReference type="SAM" id="Phobius"/>
    </source>
</evidence>
<protein>
    <submittedName>
        <fullName evidence="3">Putative membrane protein</fullName>
    </submittedName>
</protein>
<keyword evidence="2" id="KW-0812">Transmembrane</keyword>
<organism evidence="3 4">
    <name type="scientific">Cyphellophora attinorum</name>
    <dbReference type="NCBI Taxonomy" id="1664694"/>
    <lineage>
        <taxon>Eukaryota</taxon>
        <taxon>Fungi</taxon>
        <taxon>Dikarya</taxon>
        <taxon>Ascomycota</taxon>
        <taxon>Pezizomycotina</taxon>
        <taxon>Eurotiomycetes</taxon>
        <taxon>Chaetothyriomycetidae</taxon>
        <taxon>Chaetothyriales</taxon>
        <taxon>Cyphellophoraceae</taxon>
        <taxon>Cyphellophora</taxon>
    </lineage>
</organism>